<feature type="transmembrane region" description="Helical" evidence="7">
    <location>
        <begin position="267"/>
        <end position="287"/>
    </location>
</feature>
<organism evidence="10">
    <name type="scientific">Desulfamplus magnetovallimortis</name>
    <dbReference type="NCBI Taxonomy" id="1246637"/>
    <lineage>
        <taxon>Bacteria</taxon>
        <taxon>Pseudomonadati</taxon>
        <taxon>Thermodesulfobacteriota</taxon>
        <taxon>Desulfobacteria</taxon>
        <taxon>Desulfobacterales</taxon>
        <taxon>Desulfobacteraceae</taxon>
        <taxon>Desulfamplus</taxon>
    </lineage>
</organism>
<dbReference type="STRING" id="1246637.MTBBW1_80087"/>
<keyword evidence="5" id="KW-0408">Iron</keyword>
<reference evidence="10" key="2">
    <citation type="submission" date="2012-12" db="EMBL/GenBank/DDBJ databases">
        <title>Region harboring genes involved in magnetosome formation of Candidatus Desulfamplus magnetosmortis.</title>
        <authorList>
            <person name="Lefevre C.T."/>
            <person name="Bazylinski D.A."/>
        </authorList>
    </citation>
    <scope>NUCLEOTIDE SEQUENCE</scope>
    <source>
        <strain evidence="10">BW-1</strain>
    </source>
</reference>
<dbReference type="PROSITE" id="PS51379">
    <property type="entry name" value="4FE4S_FER_2"/>
    <property type="match status" value="2"/>
</dbReference>
<keyword evidence="8" id="KW-0732">Signal</keyword>
<dbReference type="InterPro" id="IPR017896">
    <property type="entry name" value="4Fe4S_Fe-S-bd"/>
</dbReference>
<evidence type="ECO:0000256" key="5">
    <source>
        <dbReference type="ARBA" id="ARBA00023004"/>
    </source>
</evidence>
<dbReference type="PROSITE" id="PS00198">
    <property type="entry name" value="4FE4S_FER_1"/>
    <property type="match status" value="1"/>
</dbReference>
<dbReference type="AlphaFoldDB" id="L0R3X2"/>
<keyword evidence="7" id="KW-1133">Transmembrane helix</keyword>
<evidence type="ECO:0000256" key="6">
    <source>
        <dbReference type="ARBA" id="ARBA00023014"/>
    </source>
</evidence>
<keyword evidence="3" id="KW-0479">Metal-binding</keyword>
<dbReference type="EMBL" id="FWEV01000325">
    <property type="protein sequence ID" value="SLM32749.1"/>
    <property type="molecule type" value="Genomic_DNA"/>
</dbReference>
<dbReference type="RefSeq" id="WP_186441025.1">
    <property type="nucleotide sequence ID" value="NZ_LT828540.1"/>
</dbReference>
<keyword evidence="7" id="KW-0472">Membrane</keyword>
<dbReference type="GO" id="GO:0051539">
    <property type="term" value="F:4 iron, 4 sulfur cluster binding"/>
    <property type="evidence" value="ECO:0007669"/>
    <property type="project" value="UniProtKB-KW"/>
</dbReference>
<dbReference type="InterPro" id="IPR051684">
    <property type="entry name" value="Electron_Trans/Redox"/>
</dbReference>
<feature type="domain" description="4Fe-4S ferredoxin-type" evidence="9">
    <location>
        <begin position="443"/>
        <end position="473"/>
    </location>
</feature>
<dbReference type="InterPro" id="IPR007329">
    <property type="entry name" value="FMN-bd"/>
</dbReference>
<feature type="chain" id="PRO_5015096019" evidence="8">
    <location>
        <begin position="34"/>
        <end position="485"/>
    </location>
</feature>
<gene>
    <name evidence="10" type="ORF">DEMABW1_80087</name>
    <name evidence="11" type="ORF">MTBBW1_80087</name>
</gene>
<protein>
    <submittedName>
        <fullName evidence="10">Putative modular membrane protein involved in electron transport: RnfG-like FMN-binding domain and a polyferredoxin domain containing a 4Fe-4S center</fullName>
    </submittedName>
</protein>
<evidence type="ECO:0000313" key="11">
    <source>
        <dbReference type="EMBL" id="SLM32749.1"/>
    </source>
</evidence>
<evidence type="ECO:0000256" key="3">
    <source>
        <dbReference type="ARBA" id="ARBA00022723"/>
    </source>
</evidence>
<dbReference type="PANTHER" id="PTHR30176">
    <property type="entry name" value="FERREDOXIN-TYPE PROTEIN NAPH"/>
    <property type="match status" value="1"/>
</dbReference>
<proteinExistence type="predicted"/>
<reference evidence="10" key="1">
    <citation type="submission" date="2012-10" db="EMBL/GenBank/DDBJ databases">
        <authorList>
            <person name="Lefevre C."/>
        </authorList>
    </citation>
    <scope>NUCLEOTIDE SEQUENCE</scope>
    <source>
        <strain evidence="10">BW-1</strain>
    </source>
</reference>
<dbReference type="GO" id="GO:0010181">
    <property type="term" value="F:FMN binding"/>
    <property type="evidence" value="ECO:0007669"/>
    <property type="project" value="InterPro"/>
</dbReference>
<feature type="transmembrane region" description="Helical" evidence="7">
    <location>
        <begin position="389"/>
        <end position="405"/>
    </location>
</feature>
<evidence type="ECO:0000313" key="10">
    <source>
        <dbReference type="EMBL" id="CCO06698.1"/>
    </source>
</evidence>
<feature type="transmembrane region" description="Helical" evidence="7">
    <location>
        <begin position="195"/>
        <end position="219"/>
    </location>
</feature>
<keyword evidence="1" id="KW-0813">Transport</keyword>
<dbReference type="SUPFAM" id="SSF54862">
    <property type="entry name" value="4Fe-4S ferredoxins"/>
    <property type="match status" value="1"/>
</dbReference>
<dbReference type="EMBL" id="HF547348">
    <property type="protein sequence ID" value="CCO06698.1"/>
    <property type="molecule type" value="Genomic_DNA"/>
</dbReference>
<evidence type="ECO:0000256" key="2">
    <source>
        <dbReference type="ARBA" id="ARBA00022485"/>
    </source>
</evidence>
<dbReference type="Pfam" id="PF12801">
    <property type="entry name" value="Fer4_5"/>
    <property type="match status" value="2"/>
</dbReference>
<dbReference type="Pfam" id="PF04205">
    <property type="entry name" value="FMN_bind"/>
    <property type="match status" value="1"/>
</dbReference>
<dbReference type="GO" id="GO:0005886">
    <property type="term" value="C:plasma membrane"/>
    <property type="evidence" value="ECO:0007669"/>
    <property type="project" value="TreeGrafter"/>
</dbReference>
<evidence type="ECO:0000259" key="9">
    <source>
        <dbReference type="PROSITE" id="PS51379"/>
    </source>
</evidence>
<keyword evidence="12" id="KW-1185">Reference proteome</keyword>
<keyword evidence="6" id="KW-0411">Iron-sulfur</keyword>
<feature type="signal peptide" evidence="8">
    <location>
        <begin position="1"/>
        <end position="33"/>
    </location>
</feature>
<keyword evidence="4" id="KW-0249">Electron transport</keyword>
<reference evidence="11 12" key="3">
    <citation type="submission" date="2017-03" db="EMBL/GenBank/DDBJ databases">
        <authorList>
            <person name="Afonso C.L."/>
            <person name="Miller P.J."/>
            <person name="Scott M.A."/>
            <person name="Spackman E."/>
            <person name="Goraichik I."/>
            <person name="Dimitrov K.M."/>
            <person name="Suarez D.L."/>
            <person name="Swayne D.E."/>
        </authorList>
    </citation>
    <scope>NUCLEOTIDE SEQUENCE [LARGE SCALE GENOMIC DNA]</scope>
    <source>
        <strain evidence="11">PRJEB14757</strain>
    </source>
</reference>
<dbReference type="PANTHER" id="PTHR30176:SF3">
    <property type="entry name" value="FERREDOXIN-TYPE PROTEIN NAPH"/>
    <property type="match status" value="1"/>
</dbReference>
<feature type="transmembrane region" description="Helical" evidence="7">
    <location>
        <begin position="323"/>
        <end position="345"/>
    </location>
</feature>
<accession>L0R3X2</accession>
<evidence type="ECO:0000256" key="4">
    <source>
        <dbReference type="ARBA" id="ARBA00022982"/>
    </source>
</evidence>
<evidence type="ECO:0000256" key="7">
    <source>
        <dbReference type="SAM" id="Phobius"/>
    </source>
</evidence>
<dbReference type="InterPro" id="IPR017900">
    <property type="entry name" value="4Fe4S_Fe_S_CS"/>
</dbReference>
<sequence length="485" mass="55212">MPKKTRIRMKGTRHFFRLLLLIIALLTFFQPTAESAARQVNTKDLEYVLPAASDFVKKIDPFPYYEGYDFPNGSLVGVAFLSIEVVPEESWGYSSLIEILTGVDLKGRITGVTVLAELESPRYTKGLLRDGSWFLTQFENMTSEDLFVLQYDVDAISGATITSSAVTRSIKTGLERITFEVLYRELPPEVRQYSFWYYLMWQIDILLLFCITALAFHAFFKREEWLRYTTLGMVFAYIGILKGGGLSLIDVLRLFSFRMPLFLNNLYWYSLVFIAIGVTLFAGRFYCGWLCPFGAFTEFLYRLVPLKWRPPETLDRCLKLVKFINLIILLILGLILSNTVTAIYITGIVEPFATFFHLDGDLPAWIWLILMLLLSSVVSRFFCRYFCPLGAFFAVLSAIAGFLKLKSLHVTLSGKHSPENCKGCRMAEKQCQMGAIHYDDDLNQPEIDENECFMCNACTAVCPAKSSGSTIQDSASTIQKKDIFQ</sequence>
<keyword evidence="7" id="KW-0812">Transmembrane</keyword>
<dbReference type="SMART" id="SM00900">
    <property type="entry name" value="FMN_bind"/>
    <property type="match status" value="1"/>
</dbReference>
<feature type="domain" description="4Fe-4S ferredoxin-type" evidence="9">
    <location>
        <begin position="412"/>
        <end position="441"/>
    </location>
</feature>
<feature type="transmembrane region" description="Helical" evidence="7">
    <location>
        <begin position="231"/>
        <end position="255"/>
    </location>
</feature>
<name>L0R3X2_9BACT</name>
<evidence type="ECO:0000256" key="8">
    <source>
        <dbReference type="SAM" id="SignalP"/>
    </source>
</evidence>
<evidence type="ECO:0000313" key="12">
    <source>
        <dbReference type="Proteomes" id="UP000191931"/>
    </source>
</evidence>
<keyword evidence="2" id="KW-0004">4Fe-4S</keyword>
<dbReference type="Proteomes" id="UP000191931">
    <property type="component" value="Unassembled WGS sequence"/>
</dbReference>
<dbReference type="GO" id="GO:0046872">
    <property type="term" value="F:metal ion binding"/>
    <property type="evidence" value="ECO:0007669"/>
    <property type="project" value="UniProtKB-KW"/>
</dbReference>
<dbReference type="Gene3D" id="3.30.70.20">
    <property type="match status" value="1"/>
</dbReference>
<evidence type="ECO:0000256" key="1">
    <source>
        <dbReference type="ARBA" id="ARBA00022448"/>
    </source>
</evidence>
<feature type="transmembrane region" description="Helical" evidence="7">
    <location>
        <begin position="365"/>
        <end position="382"/>
    </location>
</feature>